<evidence type="ECO:0000313" key="1">
    <source>
        <dbReference type="EMBL" id="TFK92241.1"/>
    </source>
</evidence>
<dbReference type="EMBL" id="ML211002">
    <property type="protein sequence ID" value="TFK92241.1"/>
    <property type="molecule type" value="Genomic_DNA"/>
</dbReference>
<reference evidence="1 2" key="1">
    <citation type="journal article" date="2019" name="Nat. Ecol. Evol.">
        <title>Megaphylogeny resolves global patterns of mushroom evolution.</title>
        <authorList>
            <person name="Varga T."/>
            <person name="Krizsan K."/>
            <person name="Foldi C."/>
            <person name="Dima B."/>
            <person name="Sanchez-Garcia M."/>
            <person name="Sanchez-Ramirez S."/>
            <person name="Szollosi G.J."/>
            <person name="Szarkandi J.G."/>
            <person name="Papp V."/>
            <person name="Albert L."/>
            <person name="Andreopoulos W."/>
            <person name="Angelini C."/>
            <person name="Antonin V."/>
            <person name="Barry K.W."/>
            <person name="Bougher N.L."/>
            <person name="Buchanan P."/>
            <person name="Buyck B."/>
            <person name="Bense V."/>
            <person name="Catcheside P."/>
            <person name="Chovatia M."/>
            <person name="Cooper J."/>
            <person name="Damon W."/>
            <person name="Desjardin D."/>
            <person name="Finy P."/>
            <person name="Geml J."/>
            <person name="Haridas S."/>
            <person name="Hughes K."/>
            <person name="Justo A."/>
            <person name="Karasinski D."/>
            <person name="Kautmanova I."/>
            <person name="Kiss B."/>
            <person name="Kocsube S."/>
            <person name="Kotiranta H."/>
            <person name="LaButti K.M."/>
            <person name="Lechner B.E."/>
            <person name="Liimatainen K."/>
            <person name="Lipzen A."/>
            <person name="Lukacs Z."/>
            <person name="Mihaltcheva S."/>
            <person name="Morgado L.N."/>
            <person name="Niskanen T."/>
            <person name="Noordeloos M.E."/>
            <person name="Ohm R.A."/>
            <person name="Ortiz-Santana B."/>
            <person name="Ovrebo C."/>
            <person name="Racz N."/>
            <person name="Riley R."/>
            <person name="Savchenko A."/>
            <person name="Shiryaev A."/>
            <person name="Soop K."/>
            <person name="Spirin V."/>
            <person name="Szebenyi C."/>
            <person name="Tomsovsky M."/>
            <person name="Tulloss R.E."/>
            <person name="Uehling J."/>
            <person name="Grigoriev I.V."/>
            <person name="Vagvolgyi C."/>
            <person name="Papp T."/>
            <person name="Martin F.M."/>
            <person name="Miettinen O."/>
            <person name="Hibbett D.S."/>
            <person name="Nagy L.G."/>
        </authorList>
    </citation>
    <scope>NUCLEOTIDE SEQUENCE [LARGE SCALE GENOMIC DNA]</scope>
    <source>
        <strain evidence="1 2">HHB13444</strain>
    </source>
</reference>
<dbReference type="InParanoid" id="A0A5C3PS62"/>
<proteinExistence type="predicted"/>
<sequence length="458" mass="50892">MTSYDSTKVAIVQHAVFCPPLPPTIQTIDLAVLQQYASTVTVLELGPMSYQTFLAADVPMLLVRAMPQLTDFKLVLIPPNKLFIPTDFELVLTPPNTASSTVLPQVRLRLERIPALQSLHIQGATLVCDSFSRLKRLELYNTTQAPLGHTCAEFLAMLSTGKALEHLVLENYMGMMDAEDPTAFHFPLMCKTALVKDSARNLFRLLAHLSEVPDDMRMVVIRSTIRVPEDLDPLPLKGLYPPMQKSVHCATFKSLVRDDGIELVCAGSKHIISIEDSTTPPMPFLDPARTTVHNAALNVLSHFLVFMPVSTLEISDPMDITENKTWFKLLERAPNVSELIITKRGPSKAVCKIFTALASFSSQAVETAVRCPHLKDVKVRGTVYSRALVDTIGQTAKWRAEHRGPFRSLELVLAPRAPSGPRPCEFASIVARRWAKKLTGNGYVDRVRITDDVEESRE</sequence>
<name>A0A5C3PS62_9APHY</name>
<evidence type="ECO:0000313" key="2">
    <source>
        <dbReference type="Proteomes" id="UP000308197"/>
    </source>
</evidence>
<accession>A0A5C3PS62</accession>
<keyword evidence="2" id="KW-1185">Reference proteome</keyword>
<organism evidence="1 2">
    <name type="scientific">Polyporus arcularius HHB13444</name>
    <dbReference type="NCBI Taxonomy" id="1314778"/>
    <lineage>
        <taxon>Eukaryota</taxon>
        <taxon>Fungi</taxon>
        <taxon>Dikarya</taxon>
        <taxon>Basidiomycota</taxon>
        <taxon>Agaricomycotina</taxon>
        <taxon>Agaricomycetes</taxon>
        <taxon>Polyporales</taxon>
        <taxon>Polyporaceae</taxon>
        <taxon>Polyporus</taxon>
    </lineage>
</organism>
<dbReference type="AlphaFoldDB" id="A0A5C3PS62"/>
<protein>
    <submittedName>
        <fullName evidence="1">Uncharacterized protein</fullName>
    </submittedName>
</protein>
<gene>
    <name evidence="1" type="ORF">K466DRAFT_248120</name>
</gene>
<dbReference type="Proteomes" id="UP000308197">
    <property type="component" value="Unassembled WGS sequence"/>
</dbReference>